<proteinExistence type="predicted"/>
<comment type="caution">
    <text evidence="1">The sequence shown here is derived from an EMBL/GenBank/DDBJ whole genome shotgun (WGS) entry which is preliminary data.</text>
</comment>
<protein>
    <submittedName>
        <fullName evidence="1">S I and II aminotransferase</fullName>
    </submittedName>
</protein>
<sequence length="52" mass="5745">MAFMPGEPFFADPDANHGHLRLNFSHIDPARLDEGIKRLASVVRTAQNLQAA</sequence>
<keyword evidence="1" id="KW-0032">Aminotransferase</keyword>
<dbReference type="GO" id="GO:0008483">
    <property type="term" value="F:transaminase activity"/>
    <property type="evidence" value="ECO:0007669"/>
    <property type="project" value="UniProtKB-KW"/>
</dbReference>
<dbReference type="AlphaFoldDB" id="A0A0N0WUE2"/>
<dbReference type="Gene3D" id="3.90.1150.10">
    <property type="entry name" value="Aspartate Aminotransferase, domain 1"/>
    <property type="match status" value="1"/>
</dbReference>
<dbReference type="InterPro" id="IPR015424">
    <property type="entry name" value="PyrdxlP-dep_Trfase"/>
</dbReference>
<name>A0A0N0WUE2_PSEYM</name>
<evidence type="ECO:0000313" key="1">
    <source>
        <dbReference type="EMBL" id="RMV25985.1"/>
    </source>
</evidence>
<keyword evidence="1" id="KW-0808">Transferase</keyword>
<dbReference type="Proteomes" id="UP000271631">
    <property type="component" value="Unassembled WGS sequence"/>
</dbReference>
<dbReference type="InterPro" id="IPR015422">
    <property type="entry name" value="PyrdxlP-dep_Trfase_small"/>
</dbReference>
<dbReference type="SUPFAM" id="SSF53383">
    <property type="entry name" value="PLP-dependent transferases"/>
    <property type="match status" value="1"/>
</dbReference>
<reference evidence="1 2" key="1">
    <citation type="submission" date="2018-08" db="EMBL/GenBank/DDBJ databases">
        <title>Recombination of ecologically and evolutionarily significant loci maintains genetic cohesion in the Pseudomonas syringae species complex.</title>
        <authorList>
            <person name="Dillon M."/>
            <person name="Thakur S."/>
            <person name="Almeida R.N.D."/>
            <person name="Weir B.S."/>
            <person name="Guttman D.S."/>
        </authorList>
    </citation>
    <scope>NUCLEOTIDE SEQUENCE [LARGE SCALE GENOMIC DNA]</scope>
    <source>
        <strain evidence="1 2">ICMP 11281</strain>
    </source>
</reference>
<gene>
    <name evidence="1" type="ORF">ALP13_101499</name>
</gene>
<dbReference type="EMBL" id="RBUQ01000397">
    <property type="protein sequence ID" value="RMV25985.1"/>
    <property type="molecule type" value="Genomic_DNA"/>
</dbReference>
<evidence type="ECO:0000313" key="2">
    <source>
        <dbReference type="Proteomes" id="UP000271631"/>
    </source>
</evidence>
<organism evidence="1 2">
    <name type="scientific">Pseudomonas syringae pv. maculicola</name>
    <dbReference type="NCBI Taxonomy" id="59511"/>
    <lineage>
        <taxon>Bacteria</taxon>
        <taxon>Pseudomonadati</taxon>
        <taxon>Pseudomonadota</taxon>
        <taxon>Gammaproteobacteria</taxon>
        <taxon>Pseudomonadales</taxon>
        <taxon>Pseudomonadaceae</taxon>
        <taxon>Pseudomonas</taxon>
    </lineage>
</organism>
<accession>A0A0N0WUE2</accession>